<dbReference type="EMBL" id="JACGWN010000016">
    <property type="protein sequence ID" value="KAL0394417.1"/>
    <property type="molecule type" value="Genomic_DNA"/>
</dbReference>
<dbReference type="Pfam" id="PF14223">
    <property type="entry name" value="Retrotran_gag_2"/>
    <property type="match status" value="1"/>
</dbReference>
<gene>
    <name evidence="2" type="ORF">Slati_4407900</name>
</gene>
<comment type="caution">
    <text evidence="2">The sequence shown here is derived from an EMBL/GenBank/DDBJ whole genome shotgun (WGS) entry which is preliminary data.</text>
</comment>
<accession>A0AAW2SQN0</accession>
<feature type="compositionally biased region" description="Basic and acidic residues" evidence="1">
    <location>
        <begin position="201"/>
        <end position="211"/>
    </location>
</feature>
<protein>
    <recommendedName>
        <fullName evidence="3">Gag-pol polyprotein</fullName>
    </recommendedName>
</protein>
<feature type="compositionally biased region" description="Basic residues" evidence="1">
    <location>
        <begin position="176"/>
        <end position="187"/>
    </location>
</feature>
<reference evidence="2" key="2">
    <citation type="journal article" date="2024" name="Plant">
        <title>Genomic evolution and insights into agronomic trait innovations of Sesamum species.</title>
        <authorList>
            <person name="Miao H."/>
            <person name="Wang L."/>
            <person name="Qu L."/>
            <person name="Liu H."/>
            <person name="Sun Y."/>
            <person name="Le M."/>
            <person name="Wang Q."/>
            <person name="Wei S."/>
            <person name="Zheng Y."/>
            <person name="Lin W."/>
            <person name="Duan Y."/>
            <person name="Cao H."/>
            <person name="Xiong S."/>
            <person name="Wang X."/>
            <person name="Wei L."/>
            <person name="Li C."/>
            <person name="Ma Q."/>
            <person name="Ju M."/>
            <person name="Zhao R."/>
            <person name="Li G."/>
            <person name="Mu C."/>
            <person name="Tian Q."/>
            <person name="Mei H."/>
            <person name="Zhang T."/>
            <person name="Gao T."/>
            <person name="Zhang H."/>
        </authorList>
    </citation>
    <scope>NUCLEOTIDE SEQUENCE</scope>
    <source>
        <strain evidence="2">KEN1</strain>
    </source>
</reference>
<evidence type="ECO:0000313" key="2">
    <source>
        <dbReference type="EMBL" id="KAL0394417.1"/>
    </source>
</evidence>
<reference evidence="2" key="1">
    <citation type="submission" date="2020-06" db="EMBL/GenBank/DDBJ databases">
        <authorList>
            <person name="Li T."/>
            <person name="Hu X."/>
            <person name="Zhang T."/>
            <person name="Song X."/>
            <person name="Zhang H."/>
            <person name="Dai N."/>
            <person name="Sheng W."/>
            <person name="Hou X."/>
            <person name="Wei L."/>
        </authorList>
    </citation>
    <scope>NUCLEOTIDE SEQUENCE</scope>
    <source>
        <strain evidence="2">KEN1</strain>
        <tissue evidence="2">Leaf</tissue>
    </source>
</reference>
<evidence type="ECO:0000256" key="1">
    <source>
        <dbReference type="SAM" id="MobiDB-lite"/>
    </source>
</evidence>
<feature type="region of interest" description="Disordered" evidence="1">
    <location>
        <begin position="171"/>
        <end position="218"/>
    </location>
</feature>
<dbReference type="AlphaFoldDB" id="A0AAW2SQN0"/>
<proteinExistence type="predicted"/>
<evidence type="ECO:0008006" key="3">
    <source>
        <dbReference type="Google" id="ProtNLM"/>
    </source>
</evidence>
<organism evidence="2">
    <name type="scientific">Sesamum latifolium</name>
    <dbReference type="NCBI Taxonomy" id="2727402"/>
    <lineage>
        <taxon>Eukaryota</taxon>
        <taxon>Viridiplantae</taxon>
        <taxon>Streptophyta</taxon>
        <taxon>Embryophyta</taxon>
        <taxon>Tracheophyta</taxon>
        <taxon>Spermatophyta</taxon>
        <taxon>Magnoliopsida</taxon>
        <taxon>eudicotyledons</taxon>
        <taxon>Gunneridae</taxon>
        <taxon>Pentapetalae</taxon>
        <taxon>asterids</taxon>
        <taxon>lamiids</taxon>
        <taxon>Lamiales</taxon>
        <taxon>Pedaliaceae</taxon>
        <taxon>Sesamum</taxon>
    </lineage>
</organism>
<name>A0AAW2SQN0_9LAMI</name>
<sequence>MMSQNPLNSILEANKFDGTNYSNWLRNLRIVLDFENQTYVLDKSLPRTLPEGFLPGERLTFEKLTQWHEDNRKVCCIVLGSMSNEIQKQYERYEDVLSIMHHMKELYVVSDRHIRYAMMQAFFGARMIEGSSIREHGVMMLSLVEKLKDLQADFEKATIEKSASSVLVRKASTSKAKGKVAGRKKRKKDETSSTIASTSRPLEEECPKLLFDEGDNEE</sequence>